<dbReference type="RefSeq" id="XP_002294115.1">
    <property type="nucleotide sequence ID" value="XM_002294079.1"/>
</dbReference>
<feature type="region of interest" description="Disordered" evidence="1">
    <location>
        <begin position="237"/>
        <end position="284"/>
    </location>
</feature>
<accession>B8CDK7</accession>
<organism evidence="2 3">
    <name type="scientific">Thalassiosira pseudonana</name>
    <name type="common">Marine diatom</name>
    <name type="synonym">Cyclotella nana</name>
    <dbReference type="NCBI Taxonomy" id="35128"/>
    <lineage>
        <taxon>Eukaryota</taxon>
        <taxon>Sar</taxon>
        <taxon>Stramenopiles</taxon>
        <taxon>Ochrophyta</taxon>
        <taxon>Bacillariophyta</taxon>
        <taxon>Coscinodiscophyceae</taxon>
        <taxon>Thalassiosirophycidae</taxon>
        <taxon>Thalassiosirales</taxon>
        <taxon>Thalassiosiraceae</taxon>
        <taxon>Thalassiosira</taxon>
    </lineage>
</organism>
<reference evidence="2 3" key="1">
    <citation type="journal article" date="2004" name="Science">
        <title>The genome of the diatom Thalassiosira pseudonana: ecology, evolution, and metabolism.</title>
        <authorList>
            <person name="Armbrust E.V."/>
            <person name="Berges J.A."/>
            <person name="Bowler C."/>
            <person name="Green B.R."/>
            <person name="Martinez D."/>
            <person name="Putnam N.H."/>
            <person name="Zhou S."/>
            <person name="Allen A.E."/>
            <person name="Apt K.E."/>
            <person name="Bechner M."/>
            <person name="Brzezinski M.A."/>
            <person name="Chaal B.K."/>
            <person name="Chiovitti A."/>
            <person name="Davis A.K."/>
            <person name="Demarest M.S."/>
            <person name="Detter J.C."/>
            <person name="Glavina T."/>
            <person name="Goodstein D."/>
            <person name="Hadi M.Z."/>
            <person name="Hellsten U."/>
            <person name="Hildebrand M."/>
            <person name="Jenkins B.D."/>
            <person name="Jurka J."/>
            <person name="Kapitonov V.V."/>
            <person name="Kroger N."/>
            <person name="Lau W.W."/>
            <person name="Lane T.W."/>
            <person name="Larimer F.W."/>
            <person name="Lippmeier J.C."/>
            <person name="Lucas S."/>
            <person name="Medina M."/>
            <person name="Montsant A."/>
            <person name="Obornik M."/>
            <person name="Parker M.S."/>
            <person name="Palenik B."/>
            <person name="Pazour G.J."/>
            <person name="Richardson P.M."/>
            <person name="Rynearson T.A."/>
            <person name="Saito M.A."/>
            <person name="Schwartz D.C."/>
            <person name="Thamatrakoln K."/>
            <person name="Valentin K."/>
            <person name="Vardi A."/>
            <person name="Wilkerson F.P."/>
            <person name="Rokhsar D.S."/>
        </authorList>
    </citation>
    <scope>NUCLEOTIDE SEQUENCE [LARGE SCALE GENOMIC DNA]</scope>
    <source>
        <strain evidence="2 3">CCMP1335</strain>
    </source>
</reference>
<dbReference type="AlphaFoldDB" id="B8CDK7"/>
<feature type="region of interest" description="Disordered" evidence="1">
    <location>
        <begin position="1"/>
        <end position="32"/>
    </location>
</feature>
<gene>
    <name evidence="2" type="ORF">THAPSDRAFT_25038</name>
</gene>
<keyword evidence="3" id="KW-1185">Reference proteome</keyword>
<dbReference type="HOGENOM" id="CLU_344062_0_0_1"/>
<dbReference type="GeneID" id="7443949"/>
<dbReference type="KEGG" id="tps:THAPSDRAFT_25038"/>
<dbReference type="EMBL" id="CM000650">
    <property type="protein sequence ID" value="EED88470.1"/>
    <property type="molecule type" value="Genomic_DNA"/>
</dbReference>
<name>B8CDK7_THAPS</name>
<feature type="region of interest" description="Disordered" evidence="1">
    <location>
        <begin position="681"/>
        <end position="701"/>
    </location>
</feature>
<dbReference type="PaxDb" id="35128-Thaps25038"/>
<feature type="compositionally biased region" description="Polar residues" evidence="1">
    <location>
        <begin position="267"/>
        <end position="280"/>
    </location>
</feature>
<evidence type="ECO:0000313" key="3">
    <source>
        <dbReference type="Proteomes" id="UP000001449"/>
    </source>
</evidence>
<feature type="compositionally biased region" description="Polar residues" evidence="1">
    <location>
        <begin position="681"/>
        <end position="692"/>
    </location>
</feature>
<feature type="compositionally biased region" description="Basic and acidic residues" evidence="1">
    <location>
        <begin position="106"/>
        <end position="115"/>
    </location>
</feature>
<proteinExistence type="predicted"/>
<sequence length="823" mass="90991">MATAKRVDKKKGHRPPASPHEQAFPMLDNASIVTPIKQTPSKDNTMPEVTRLSANDDVHKNDINNPTTLNDLLQQTTDGRGEEHAQLWGMDGTRSMDSVAEMVNDTEGKDDERPTTDMNMANTSAKPSRMLLSPSGYSGGTSHAASNTPESFLLNENAENTYPATQELSFTATAQTLHHPPSTLGLDYSNIEHFFNDNPDRDNVSIGSFDSEKCIMECENSSDDAQKRKGLEVIDIDRVDNSSKRQKERHPNQPQHNQWTDPLLSFGASSNASDGESLSLTAPPLPLDPQCTGVIQSEITQLSQVVPSKVAATRSLKHPDESPINYLRTGNAPERMRPINSSKLLPPLFSEIEEGHRRMVIRGSLKQCVGTKVQDSANEDSTLMVSKVYSALAFLSDISPALDGCTFLLPGLRRKMFHLQQQQSRPIQPSECEINVSSIGSFRLGHVPGYQYTSQNKPTEAELRVAKRRIESAICAFGGSVKPKRKTTLALTTTKATKADKSSIFRLPNEAKSNEKKLRQQYFEHEARLSWEVEANMPISSKGGATFDEDDEKLCSTLSRTSSVESEAGRKNKCKKCGQLQQSHTCPFKPSLLRSIGVMVYPSANAYAADEPSLGTPVCEMNNCILMESNNIGSTEISQVRTAAVFEKKETAVHPAQLISTTVGGATSSGRNTFRRNSLGTTAETFMSQTAETSDDYTSQKEEQTRDLLFQPTMKITPEQFRFVNVRVSSKPSSRDLYSYPTVPLTYAQRKSMSYALFALSKTIPELTNECSLVLSEARKKDKWDLAVAELFAQVICIVHCSPSRDYKLDRLQQYLLSLGITC</sequence>
<feature type="region of interest" description="Disordered" evidence="1">
    <location>
        <begin position="106"/>
        <end position="145"/>
    </location>
</feature>
<dbReference type="Proteomes" id="UP000001449">
    <property type="component" value="Chromosome 15"/>
</dbReference>
<dbReference type="InParanoid" id="B8CDK7"/>
<evidence type="ECO:0000313" key="2">
    <source>
        <dbReference type="EMBL" id="EED88470.1"/>
    </source>
</evidence>
<feature type="compositionally biased region" description="Polar residues" evidence="1">
    <location>
        <begin position="116"/>
        <end position="126"/>
    </location>
</feature>
<feature type="compositionally biased region" description="Basic and acidic residues" evidence="1">
    <location>
        <begin position="237"/>
        <end position="251"/>
    </location>
</feature>
<evidence type="ECO:0000256" key="1">
    <source>
        <dbReference type="SAM" id="MobiDB-lite"/>
    </source>
</evidence>
<protein>
    <submittedName>
        <fullName evidence="2">Uncharacterized protein</fullName>
    </submittedName>
</protein>
<reference evidence="2 3" key="2">
    <citation type="journal article" date="2008" name="Nature">
        <title>The Phaeodactylum genome reveals the evolutionary history of diatom genomes.</title>
        <authorList>
            <person name="Bowler C."/>
            <person name="Allen A.E."/>
            <person name="Badger J.H."/>
            <person name="Grimwood J."/>
            <person name="Jabbari K."/>
            <person name="Kuo A."/>
            <person name="Maheswari U."/>
            <person name="Martens C."/>
            <person name="Maumus F."/>
            <person name="Otillar R.P."/>
            <person name="Rayko E."/>
            <person name="Salamov A."/>
            <person name="Vandepoele K."/>
            <person name="Beszteri B."/>
            <person name="Gruber A."/>
            <person name="Heijde M."/>
            <person name="Katinka M."/>
            <person name="Mock T."/>
            <person name="Valentin K."/>
            <person name="Verret F."/>
            <person name="Berges J.A."/>
            <person name="Brownlee C."/>
            <person name="Cadoret J.P."/>
            <person name="Chiovitti A."/>
            <person name="Choi C.J."/>
            <person name="Coesel S."/>
            <person name="De Martino A."/>
            <person name="Detter J.C."/>
            <person name="Durkin C."/>
            <person name="Falciatore A."/>
            <person name="Fournet J."/>
            <person name="Haruta M."/>
            <person name="Huysman M.J."/>
            <person name="Jenkins B.D."/>
            <person name="Jiroutova K."/>
            <person name="Jorgensen R.E."/>
            <person name="Joubert Y."/>
            <person name="Kaplan A."/>
            <person name="Kroger N."/>
            <person name="Kroth P.G."/>
            <person name="La Roche J."/>
            <person name="Lindquist E."/>
            <person name="Lommer M."/>
            <person name="Martin-Jezequel V."/>
            <person name="Lopez P.J."/>
            <person name="Lucas S."/>
            <person name="Mangogna M."/>
            <person name="McGinnis K."/>
            <person name="Medlin L.K."/>
            <person name="Montsant A."/>
            <person name="Oudot-Le Secq M.P."/>
            <person name="Napoli C."/>
            <person name="Obornik M."/>
            <person name="Parker M.S."/>
            <person name="Petit J.L."/>
            <person name="Porcel B.M."/>
            <person name="Poulsen N."/>
            <person name="Robison M."/>
            <person name="Rychlewski L."/>
            <person name="Rynearson T.A."/>
            <person name="Schmutz J."/>
            <person name="Shapiro H."/>
            <person name="Siaut M."/>
            <person name="Stanley M."/>
            <person name="Sussman M.R."/>
            <person name="Taylor A.R."/>
            <person name="Vardi A."/>
            <person name="von Dassow P."/>
            <person name="Vyverman W."/>
            <person name="Willis A."/>
            <person name="Wyrwicz L.S."/>
            <person name="Rokhsar D.S."/>
            <person name="Weissenbach J."/>
            <person name="Armbrust E.V."/>
            <person name="Green B.R."/>
            <person name="Van de Peer Y."/>
            <person name="Grigoriev I.V."/>
        </authorList>
    </citation>
    <scope>NUCLEOTIDE SEQUENCE [LARGE SCALE GENOMIC DNA]</scope>
    <source>
        <strain evidence="2 3">CCMP1335</strain>
    </source>
</reference>